<feature type="region of interest" description="Disordered" evidence="1">
    <location>
        <begin position="1"/>
        <end position="27"/>
    </location>
</feature>
<name>A0A0E9TRF6_ANGAN</name>
<evidence type="ECO:0000313" key="2">
    <source>
        <dbReference type="EMBL" id="JAH56161.1"/>
    </source>
</evidence>
<organism evidence="2">
    <name type="scientific">Anguilla anguilla</name>
    <name type="common">European freshwater eel</name>
    <name type="synonym">Muraena anguilla</name>
    <dbReference type="NCBI Taxonomy" id="7936"/>
    <lineage>
        <taxon>Eukaryota</taxon>
        <taxon>Metazoa</taxon>
        <taxon>Chordata</taxon>
        <taxon>Craniata</taxon>
        <taxon>Vertebrata</taxon>
        <taxon>Euteleostomi</taxon>
        <taxon>Actinopterygii</taxon>
        <taxon>Neopterygii</taxon>
        <taxon>Teleostei</taxon>
        <taxon>Anguilliformes</taxon>
        <taxon>Anguillidae</taxon>
        <taxon>Anguilla</taxon>
    </lineage>
</organism>
<dbReference type="AlphaFoldDB" id="A0A0E9TRF6"/>
<feature type="compositionally biased region" description="Polar residues" evidence="1">
    <location>
        <begin position="1"/>
        <end position="22"/>
    </location>
</feature>
<proteinExistence type="predicted"/>
<protein>
    <submittedName>
        <fullName evidence="2">Uncharacterized protein</fullName>
    </submittedName>
</protein>
<reference evidence="2" key="1">
    <citation type="submission" date="2014-11" db="EMBL/GenBank/DDBJ databases">
        <authorList>
            <person name="Amaro Gonzalez C."/>
        </authorList>
    </citation>
    <scope>NUCLEOTIDE SEQUENCE</scope>
</reference>
<dbReference type="EMBL" id="GBXM01052416">
    <property type="protein sequence ID" value="JAH56161.1"/>
    <property type="molecule type" value="Transcribed_RNA"/>
</dbReference>
<accession>A0A0E9TRF6</accession>
<sequence>MSHSAGFSGARVSQNNNDTRQSPGAFAGLRKQISSGRDRAAQYSVARGVLPALWLTT</sequence>
<evidence type="ECO:0000256" key="1">
    <source>
        <dbReference type="SAM" id="MobiDB-lite"/>
    </source>
</evidence>
<reference evidence="2" key="2">
    <citation type="journal article" date="2015" name="Fish Shellfish Immunol.">
        <title>Early steps in the European eel (Anguilla anguilla)-Vibrio vulnificus interaction in the gills: Role of the RtxA13 toxin.</title>
        <authorList>
            <person name="Callol A."/>
            <person name="Pajuelo D."/>
            <person name="Ebbesson L."/>
            <person name="Teles M."/>
            <person name="MacKenzie S."/>
            <person name="Amaro C."/>
        </authorList>
    </citation>
    <scope>NUCLEOTIDE SEQUENCE</scope>
</reference>